<evidence type="ECO:0000256" key="2">
    <source>
        <dbReference type="PIRSR" id="PIRSR639069-2"/>
    </source>
</evidence>
<dbReference type="Gene3D" id="3.40.50.1820">
    <property type="entry name" value="alpha/beta hydrolase"/>
    <property type="match status" value="1"/>
</dbReference>
<dbReference type="EMBL" id="JAAMPA010000002">
    <property type="protein sequence ID" value="NIH69329.1"/>
    <property type="molecule type" value="Genomic_DNA"/>
</dbReference>
<dbReference type="InterPro" id="IPR029058">
    <property type="entry name" value="AB_hydrolase_fold"/>
</dbReference>
<feature type="active site" description="Charge relay system" evidence="1">
    <location>
        <position position="275"/>
    </location>
</feature>
<feature type="active site" description="Charge relay system" evidence="1">
    <location>
        <position position="304"/>
    </location>
</feature>
<dbReference type="EC" id="3.1.1.41" evidence="5"/>
<evidence type="ECO:0000259" key="3">
    <source>
        <dbReference type="Pfam" id="PF05448"/>
    </source>
</evidence>
<dbReference type="InterPro" id="IPR039069">
    <property type="entry name" value="CE7"/>
</dbReference>
<reference evidence="5 6" key="3">
    <citation type="submission" date="2020-02" db="EMBL/GenBank/DDBJ databases">
        <title>Sequencing the genomes of 1000 actinobacteria strains.</title>
        <authorList>
            <person name="Klenk H.-P."/>
        </authorList>
    </citation>
    <scope>NUCLEOTIDE SEQUENCE [LARGE SCALE GENOMIC DNA]</scope>
    <source>
        <strain evidence="5 6">DSM 45201</strain>
    </source>
</reference>
<keyword evidence="7" id="KW-1185">Reference proteome</keyword>
<evidence type="ECO:0000313" key="6">
    <source>
        <dbReference type="Proteomes" id="UP000552836"/>
    </source>
</evidence>
<dbReference type="Proteomes" id="UP000552836">
    <property type="component" value="Unassembled WGS sequence"/>
</dbReference>
<dbReference type="GO" id="GO:0047739">
    <property type="term" value="F:cephalosporin-C deacetylase activity"/>
    <property type="evidence" value="ECO:0007669"/>
    <property type="project" value="UniProtKB-EC"/>
</dbReference>
<dbReference type="GO" id="GO:0005976">
    <property type="term" value="P:polysaccharide metabolic process"/>
    <property type="evidence" value="ECO:0007669"/>
    <property type="project" value="TreeGrafter"/>
</dbReference>
<evidence type="ECO:0000313" key="4">
    <source>
        <dbReference type="EMBL" id="GGL83068.1"/>
    </source>
</evidence>
<evidence type="ECO:0000256" key="1">
    <source>
        <dbReference type="PIRSR" id="PIRSR639069-1"/>
    </source>
</evidence>
<dbReference type="PANTHER" id="PTHR40111">
    <property type="entry name" value="CEPHALOSPORIN-C DEACETYLASE"/>
    <property type="match status" value="1"/>
</dbReference>
<evidence type="ECO:0000313" key="5">
    <source>
        <dbReference type="EMBL" id="NIH69329.1"/>
    </source>
</evidence>
<feature type="domain" description="Acetyl xylan esterase" evidence="3">
    <location>
        <begin position="1"/>
        <end position="321"/>
    </location>
</feature>
<dbReference type="EMBL" id="BMMI01000011">
    <property type="protein sequence ID" value="GGL83068.1"/>
    <property type="molecule type" value="Genomic_DNA"/>
</dbReference>
<name>A0A846M0Y6_9ACTN</name>
<dbReference type="InterPro" id="IPR008391">
    <property type="entry name" value="AXE1_dom"/>
</dbReference>
<dbReference type="AlphaFoldDB" id="A0A846M0Y6"/>
<dbReference type="Pfam" id="PF05448">
    <property type="entry name" value="AXE1"/>
    <property type="match status" value="1"/>
</dbReference>
<dbReference type="RefSeq" id="WP_166756852.1">
    <property type="nucleotide sequence ID" value="NZ_BAABJU010000024.1"/>
</dbReference>
<comment type="caution">
    <text evidence="5">The sequence shown here is derived from an EMBL/GenBank/DDBJ whole genome shotgun (WGS) entry which is preliminary data.</text>
</comment>
<feature type="binding site" evidence="2">
    <location>
        <position position="95"/>
    </location>
    <ligand>
        <name>substrate</name>
    </ligand>
</feature>
<organism evidence="5 6">
    <name type="scientific">Modestobacter marinus</name>
    <dbReference type="NCBI Taxonomy" id="477641"/>
    <lineage>
        <taxon>Bacteria</taxon>
        <taxon>Bacillati</taxon>
        <taxon>Actinomycetota</taxon>
        <taxon>Actinomycetes</taxon>
        <taxon>Geodermatophilales</taxon>
        <taxon>Geodermatophilaceae</taxon>
        <taxon>Modestobacter</taxon>
    </lineage>
</organism>
<proteinExistence type="predicted"/>
<protein>
    <submittedName>
        <fullName evidence="4">Acetylxylan esterase</fullName>
    </submittedName>
    <submittedName>
        <fullName evidence="5">Cephalosporin-C deacetylase</fullName>
        <ecNumber evidence="5">3.1.1.41</ecNumber>
    </submittedName>
</protein>
<reference evidence="7" key="2">
    <citation type="journal article" date="2019" name="Int. J. Syst. Evol. Microbiol.">
        <title>The Global Catalogue of Microorganisms (GCM) 10K type strain sequencing project: providing services to taxonomists for standard genome sequencing and annotation.</title>
        <authorList>
            <consortium name="The Broad Institute Genomics Platform"/>
            <consortium name="The Broad Institute Genome Sequencing Center for Infectious Disease"/>
            <person name="Wu L."/>
            <person name="Ma J."/>
        </authorList>
    </citation>
    <scope>NUCLEOTIDE SEQUENCE [LARGE SCALE GENOMIC DNA]</scope>
    <source>
        <strain evidence="7">CGMCC 4.5581</strain>
    </source>
</reference>
<evidence type="ECO:0000313" key="7">
    <source>
        <dbReference type="Proteomes" id="UP000648663"/>
    </source>
</evidence>
<dbReference type="SUPFAM" id="SSF53474">
    <property type="entry name" value="alpha/beta-Hydrolases"/>
    <property type="match status" value="1"/>
</dbReference>
<accession>A0A846M0Y6</accession>
<sequence length="337" mass="36391">MPHTDLPLEELRRYAPDLPAPEDLQEFWDATLQEAGRWPLDASWTPVDSGLTTVETLGVSFAGAGGSPVRAWLHLPARALRGDRPLPGVVQFQGYNGGRGLPHEHVFWASAGFAQLVVDTRGQGSGWTVGETGDPVGSAAAQPGFLTRGVLSPQDYYYRRVYTDAVRAVEVLRGHPDVDGDRVAVAGISQGGGIALAVSALAPGVRAVLPDVPFLCDFPRATRIAPGDPYGELVRYLKAHRDRVDRVFATLSYFDGAVLARRASAPALFSVALMDQICPPSTVFAAYHAYAGPKDIRVYPFNDHEGGQFHQQREQLTWLRDLLSGPAVAEPTTLKGT</sequence>
<feature type="active site" description="Nucleophile" evidence="1">
    <location>
        <position position="189"/>
    </location>
</feature>
<dbReference type="Proteomes" id="UP000648663">
    <property type="component" value="Unassembled WGS sequence"/>
</dbReference>
<keyword evidence="5" id="KW-0378">Hydrolase</keyword>
<reference evidence="4" key="1">
    <citation type="journal article" date="2014" name="Int. J. Syst. Evol. Microbiol.">
        <title>Complete genome of a new Firmicutes species belonging to the dominant human colonic microbiota ('Ruminococcus bicirculans') reveals two chromosomes and a selective capacity to utilize plant glucans.</title>
        <authorList>
            <consortium name="NISC Comparative Sequencing Program"/>
            <person name="Wegmann U."/>
            <person name="Louis P."/>
            <person name="Goesmann A."/>
            <person name="Henrissat B."/>
            <person name="Duncan S.H."/>
            <person name="Flint H.J."/>
        </authorList>
    </citation>
    <scope>NUCLEOTIDE SEQUENCE</scope>
    <source>
        <strain evidence="4">CGMCC 4.5581</strain>
    </source>
</reference>
<gene>
    <name evidence="5" type="ORF">FB380_003817</name>
    <name evidence="4" type="ORF">GCM10011589_44310</name>
</gene>
<reference evidence="4" key="4">
    <citation type="submission" date="2024-05" db="EMBL/GenBank/DDBJ databases">
        <authorList>
            <person name="Sun Q."/>
            <person name="Zhou Y."/>
        </authorList>
    </citation>
    <scope>NUCLEOTIDE SEQUENCE</scope>
    <source>
        <strain evidence="4">CGMCC 4.5581</strain>
    </source>
</reference>
<dbReference type="PANTHER" id="PTHR40111:SF1">
    <property type="entry name" value="CEPHALOSPORIN-C DEACETYLASE"/>
    <property type="match status" value="1"/>
</dbReference>